<evidence type="ECO:0000313" key="5">
    <source>
        <dbReference type="EMBL" id="RKO94543.1"/>
    </source>
</evidence>
<dbReference type="AlphaFoldDB" id="A0A4P9WQS8"/>
<sequence length="136" mass="14766">MSAAAAANCIFCKIIKGQIPSFKLAETELSYAFLDVNPIAKGHALVIPKHHAQFFHEVPDENLADLLPLAKKVATAIGAPNYNLLQNNGRIALDHVHFHIIPKNEKEGLGIDWPVEPLTKEALEALGKELSSKIAA</sequence>
<feature type="domain" description="HIT" evidence="4">
    <location>
        <begin position="10"/>
        <end position="111"/>
    </location>
</feature>
<organism evidence="5 6">
    <name type="scientific">Blyttiomyces helicus</name>
    <dbReference type="NCBI Taxonomy" id="388810"/>
    <lineage>
        <taxon>Eukaryota</taxon>
        <taxon>Fungi</taxon>
        <taxon>Fungi incertae sedis</taxon>
        <taxon>Chytridiomycota</taxon>
        <taxon>Chytridiomycota incertae sedis</taxon>
        <taxon>Chytridiomycetes</taxon>
        <taxon>Chytridiomycetes incertae sedis</taxon>
        <taxon>Blyttiomyces</taxon>
    </lineage>
</organism>
<dbReference type="InterPro" id="IPR001310">
    <property type="entry name" value="Histidine_triad_HIT"/>
</dbReference>
<dbReference type="Pfam" id="PF01230">
    <property type="entry name" value="HIT"/>
    <property type="match status" value="1"/>
</dbReference>
<dbReference type="PRINTS" id="PR00332">
    <property type="entry name" value="HISTRIAD"/>
</dbReference>
<evidence type="ECO:0000256" key="2">
    <source>
        <dbReference type="PIRSR" id="PIRSR601310-3"/>
    </source>
</evidence>
<dbReference type="GO" id="GO:0003824">
    <property type="term" value="F:catalytic activity"/>
    <property type="evidence" value="ECO:0007669"/>
    <property type="project" value="InterPro"/>
</dbReference>
<feature type="active site" description="Tele-AMP-histidine intermediate" evidence="1">
    <location>
        <position position="97"/>
    </location>
</feature>
<dbReference type="SUPFAM" id="SSF54197">
    <property type="entry name" value="HIT-like"/>
    <property type="match status" value="1"/>
</dbReference>
<dbReference type="PANTHER" id="PTHR46648:SF1">
    <property type="entry name" value="ADENOSINE 5'-MONOPHOSPHORAMIDASE HNT1"/>
    <property type="match status" value="1"/>
</dbReference>
<protein>
    <submittedName>
        <fullName evidence="5">HIT-like domain-containing protein</fullName>
    </submittedName>
</protein>
<dbReference type="CDD" id="cd01277">
    <property type="entry name" value="HINT_subgroup"/>
    <property type="match status" value="1"/>
</dbReference>
<dbReference type="Proteomes" id="UP000269721">
    <property type="component" value="Unassembled WGS sequence"/>
</dbReference>
<feature type="short sequence motif" description="Histidine triad motif" evidence="2 3">
    <location>
        <begin position="95"/>
        <end position="99"/>
    </location>
</feature>
<evidence type="ECO:0000259" key="4">
    <source>
        <dbReference type="PROSITE" id="PS51084"/>
    </source>
</evidence>
<proteinExistence type="predicted"/>
<dbReference type="PANTHER" id="PTHR46648">
    <property type="entry name" value="HIT FAMILY PROTEIN 1"/>
    <property type="match status" value="1"/>
</dbReference>
<name>A0A4P9WQS8_9FUNG</name>
<evidence type="ECO:0000256" key="1">
    <source>
        <dbReference type="PIRSR" id="PIRSR601310-1"/>
    </source>
</evidence>
<evidence type="ECO:0000313" key="6">
    <source>
        <dbReference type="Proteomes" id="UP000269721"/>
    </source>
</evidence>
<reference evidence="6" key="1">
    <citation type="journal article" date="2018" name="Nat. Microbiol.">
        <title>Leveraging single-cell genomics to expand the fungal tree of life.</title>
        <authorList>
            <person name="Ahrendt S.R."/>
            <person name="Quandt C.A."/>
            <person name="Ciobanu D."/>
            <person name="Clum A."/>
            <person name="Salamov A."/>
            <person name="Andreopoulos B."/>
            <person name="Cheng J.F."/>
            <person name="Woyke T."/>
            <person name="Pelin A."/>
            <person name="Henrissat B."/>
            <person name="Reynolds N.K."/>
            <person name="Benny G.L."/>
            <person name="Smith M.E."/>
            <person name="James T.Y."/>
            <person name="Grigoriev I.V."/>
        </authorList>
    </citation>
    <scope>NUCLEOTIDE SEQUENCE [LARGE SCALE GENOMIC DNA]</scope>
</reference>
<dbReference type="EMBL" id="KZ993869">
    <property type="protein sequence ID" value="RKO94543.1"/>
    <property type="molecule type" value="Genomic_DNA"/>
</dbReference>
<dbReference type="GO" id="GO:0009117">
    <property type="term" value="P:nucleotide metabolic process"/>
    <property type="evidence" value="ECO:0007669"/>
    <property type="project" value="TreeGrafter"/>
</dbReference>
<dbReference type="PROSITE" id="PS51084">
    <property type="entry name" value="HIT_2"/>
    <property type="match status" value="1"/>
</dbReference>
<keyword evidence="6" id="KW-1185">Reference proteome</keyword>
<evidence type="ECO:0000256" key="3">
    <source>
        <dbReference type="PROSITE-ProRule" id="PRU00464"/>
    </source>
</evidence>
<dbReference type="InterPro" id="IPR011146">
    <property type="entry name" value="HIT-like"/>
</dbReference>
<dbReference type="Gene3D" id="3.30.428.10">
    <property type="entry name" value="HIT-like"/>
    <property type="match status" value="1"/>
</dbReference>
<dbReference type="InterPro" id="IPR036265">
    <property type="entry name" value="HIT-like_sf"/>
</dbReference>
<accession>A0A4P9WQS8</accession>
<dbReference type="OrthoDB" id="672793at2759"/>
<gene>
    <name evidence="5" type="ORF">BDK51DRAFT_19443</name>
</gene>
<dbReference type="InterPro" id="IPR039384">
    <property type="entry name" value="HINT"/>
</dbReference>